<organism evidence="2 3">
    <name type="scientific">Rhypophila decipiens</name>
    <dbReference type="NCBI Taxonomy" id="261697"/>
    <lineage>
        <taxon>Eukaryota</taxon>
        <taxon>Fungi</taxon>
        <taxon>Dikarya</taxon>
        <taxon>Ascomycota</taxon>
        <taxon>Pezizomycotina</taxon>
        <taxon>Sordariomycetes</taxon>
        <taxon>Sordariomycetidae</taxon>
        <taxon>Sordariales</taxon>
        <taxon>Naviculisporaceae</taxon>
        <taxon>Rhypophila</taxon>
    </lineage>
</organism>
<dbReference type="EMBL" id="MU858155">
    <property type="protein sequence ID" value="KAK4211171.1"/>
    <property type="molecule type" value="Genomic_DNA"/>
</dbReference>
<keyword evidence="2" id="KW-0808">Transferase</keyword>
<keyword evidence="3" id="KW-1185">Reference proteome</keyword>
<dbReference type="SUPFAM" id="SSF56112">
    <property type="entry name" value="Protein kinase-like (PK-like)"/>
    <property type="match status" value="1"/>
</dbReference>
<dbReference type="GO" id="GO:0016301">
    <property type="term" value="F:kinase activity"/>
    <property type="evidence" value="ECO:0007669"/>
    <property type="project" value="UniProtKB-KW"/>
</dbReference>
<comment type="caution">
    <text evidence="2">The sequence shown here is derived from an EMBL/GenBank/DDBJ whole genome shotgun (WGS) entry which is preliminary data.</text>
</comment>
<evidence type="ECO:0000313" key="3">
    <source>
        <dbReference type="Proteomes" id="UP001301769"/>
    </source>
</evidence>
<reference evidence="2" key="1">
    <citation type="journal article" date="2023" name="Mol. Phylogenet. Evol.">
        <title>Genome-scale phylogeny and comparative genomics of the fungal order Sordariales.</title>
        <authorList>
            <person name="Hensen N."/>
            <person name="Bonometti L."/>
            <person name="Westerberg I."/>
            <person name="Brannstrom I.O."/>
            <person name="Guillou S."/>
            <person name="Cros-Aarteil S."/>
            <person name="Calhoun S."/>
            <person name="Haridas S."/>
            <person name="Kuo A."/>
            <person name="Mondo S."/>
            <person name="Pangilinan J."/>
            <person name="Riley R."/>
            <person name="LaButti K."/>
            <person name="Andreopoulos B."/>
            <person name="Lipzen A."/>
            <person name="Chen C."/>
            <person name="Yan M."/>
            <person name="Daum C."/>
            <person name="Ng V."/>
            <person name="Clum A."/>
            <person name="Steindorff A."/>
            <person name="Ohm R.A."/>
            <person name="Martin F."/>
            <person name="Silar P."/>
            <person name="Natvig D.O."/>
            <person name="Lalanne C."/>
            <person name="Gautier V."/>
            <person name="Ament-Velasquez S.L."/>
            <person name="Kruys A."/>
            <person name="Hutchinson M.I."/>
            <person name="Powell A.J."/>
            <person name="Barry K."/>
            <person name="Miller A.N."/>
            <person name="Grigoriev I.V."/>
            <person name="Debuchy R."/>
            <person name="Gladieux P."/>
            <person name="Hiltunen Thoren M."/>
            <person name="Johannesson H."/>
        </authorList>
    </citation>
    <scope>NUCLEOTIDE SEQUENCE</scope>
    <source>
        <strain evidence="2">PSN293</strain>
    </source>
</reference>
<evidence type="ECO:0000313" key="2">
    <source>
        <dbReference type="EMBL" id="KAK4211171.1"/>
    </source>
</evidence>
<accession>A0AAN6Y4E7</accession>
<dbReference type="AlphaFoldDB" id="A0AAN6Y4E7"/>
<dbReference type="Gene3D" id="3.90.1200.10">
    <property type="match status" value="1"/>
</dbReference>
<dbReference type="PANTHER" id="PTHR21310:SF58">
    <property type="entry name" value="AMINOGLYCOSIDE PHOSPHOTRANSFERASE DOMAIN-CONTAINING PROTEIN"/>
    <property type="match status" value="1"/>
</dbReference>
<proteinExistence type="predicted"/>
<keyword evidence="2" id="KW-0418">Kinase</keyword>
<gene>
    <name evidence="2" type="ORF">QBC37DRAFT_389882</name>
</gene>
<evidence type="ECO:0000259" key="1">
    <source>
        <dbReference type="Pfam" id="PF01636"/>
    </source>
</evidence>
<dbReference type="PANTHER" id="PTHR21310">
    <property type="entry name" value="AMINOGLYCOSIDE PHOSPHOTRANSFERASE-RELATED-RELATED"/>
    <property type="match status" value="1"/>
</dbReference>
<dbReference type="InterPro" id="IPR051678">
    <property type="entry name" value="AGP_Transferase"/>
</dbReference>
<feature type="domain" description="Aminoglycoside phosphotransferase" evidence="1">
    <location>
        <begin position="55"/>
        <end position="266"/>
    </location>
</feature>
<sequence length="293" mass="33035">MGTSKTADKDKPRSLPTMLRLRIAASNMMSPSHRRGAGNVIVLPFNTGVVKLDVRPNEMAAMEFVRANTTIPIPKILEIHDRQPDGTAHIVMSHMPGRDLEQVMVDMSPEQVAALVKELADYLAQLRQLDKDTVNGEKKAPIIGGVGGIPGHDIRLGLNRPWGPFQTVTGYHRYLRFNEPLQDWTNEDVKAVHSKPEGHYRIRFTHADIAPRNIRVGKDGKITGIIDWEFAGWYPEYWEYIKMAYAGALQRPGWKKWSDAIEAEGGITKYKDELRADEAIQLRAGPFPYDNMP</sequence>
<dbReference type="Proteomes" id="UP001301769">
    <property type="component" value="Unassembled WGS sequence"/>
</dbReference>
<dbReference type="CDD" id="cd05120">
    <property type="entry name" value="APH_ChoK_like"/>
    <property type="match status" value="1"/>
</dbReference>
<protein>
    <submittedName>
        <fullName evidence="2">Kinase-like domain-containing protein</fullName>
    </submittedName>
</protein>
<name>A0AAN6Y4E7_9PEZI</name>
<dbReference type="Pfam" id="PF01636">
    <property type="entry name" value="APH"/>
    <property type="match status" value="1"/>
</dbReference>
<reference evidence="2" key="2">
    <citation type="submission" date="2023-05" db="EMBL/GenBank/DDBJ databases">
        <authorList>
            <consortium name="Lawrence Berkeley National Laboratory"/>
            <person name="Steindorff A."/>
            <person name="Hensen N."/>
            <person name="Bonometti L."/>
            <person name="Westerberg I."/>
            <person name="Brannstrom I.O."/>
            <person name="Guillou S."/>
            <person name="Cros-Aarteil S."/>
            <person name="Calhoun S."/>
            <person name="Haridas S."/>
            <person name="Kuo A."/>
            <person name="Mondo S."/>
            <person name="Pangilinan J."/>
            <person name="Riley R."/>
            <person name="Labutti K."/>
            <person name="Andreopoulos B."/>
            <person name="Lipzen A."/>
            <person name="Chen C."/>
            <person name="Yanf M."/>
            <person name="Daum C."/>
            <person name="Ng V."/>
            <person name="Clum A."/>
            <person name="Ohm R."/>
            <person name="Martin F."/>
            <person name="Silar P."/>
            <person name="Natvig D."/>
            <person name="Lalanne C."/>
            <person name="Gautier V."/>
            <person name="Ament-Velasquez S.L."/>
            <person name="Kruys A."/>
            <person name="Hutchinson M.I."/>
            <person name="Powell A.J."/>
            <person name="Barry K."/>
            <person name="Miller A.N."/>
            <person name="Grigoriev I.V."/>
            <person name="Debuchy R."/>
            <person name="Gladieux P."/>
            <person name="Thoren M.H."/>
            <person name="Johannesson H."/>
        </authorList>
    </citation>
    <scope>NUCLEOTIDE SEQUENCE</scope>
    <source>
        <strain evidence="2">PSN293</strain>
    </source>
</reference>
<dbReference type="InterPro" id="IPR011009">
    <property type="entry name" value="Kinase-like_dom_sf"/>
</dbReference>
<dbReference type="InterPro" id="IPR002575">
    <property type="entry name" value="Aminoglycoside_PTrfase"/>
</dbReference>